<accession>A0A1Y4STR8</accession>
<dbReference type="OrthoDB" id="9807907at2"/>
<dbReference type="Gene3D" id="3.30.565.60">
    <property type="match status" value="1"/>
</dbReference>
<dbReference type="AlphaFoldDB" id="A0A1Y4STR8"/>
<organism evidence="3 4">
    <name type="scientific">Massilimicrobiota timonensis</name>
    <dbReference type="NCBI Taxonomy" id="1776392"/>
    <lineage>
        <taxon>Bacteria</taxon>
        <taxon>Bacillati</taxon>
        <taxon>Bacillota</taxon>
        <taxon>Erysipelotrichia</taxon>
        <taxon>Erysipelotrichales</taxon>
        <taxon>Erysipelotrichaceae</taxon>
        <taxon>Massilimicrobiota</taxon>
    </lineage>
</organism>
<dbReference type="InterPro" id="IPR007421">
    <property type="entry name" value="Schlafen_AlbA_2_dom"/>
</dbReference>
<dbReference type="InterPro" id="IPR038475">
    <property type="entry name" value="RecG_C_sf"/>
</dbReference>
<dbReference type="InterPro" id="IPR038461">
    <property type="entry name" value="Schlafen_AlbA_2_dom_sf"/>
</dbReference>
<feature type="domain" description="Filamentation induced by cAMP protein Fic-like C-terminal" evidence="2">
    <location>
        <begin position="422"/>
        <end position="476"/>
    </location>
</feature>
<name>A0A1Y4STR8_9FIRM</name>
<dbReference type="RefSeq" id="WP_087359747.1">
    <property type="nucleotide sequence ID" value="NZ_NFLJ01000045.1"/>
</dbReference>
<dbReference type="Pfam" id="PF13749">
    <property type="entry name" value="HATPase_c_4"/>
    <property type="match status" value="1"/>
</dbReference>
<dbReference type="PANTHER" id="PTHR30595">
    <property type="entry name" value="GLPR-RELATED TRANSCRIPTIONAL REPRESSOR"/>
    <property type="match status" value="1"/>
</dbReference>
<evidence type="ECO:0000313" key="3">
    <source>
        <dbReference type="EMBL" id="OUQ32193.1"/>
    </source>
</evidence>
<keyword evidence="4" id="KW-1185">Reference proteome</keyword>
<dbReference type="Pfam" id="PF21247">
    <property type="entry name" value="Fic-like_C"/>
    <property type="match status" value="1"/>
</dbReference>
<protein>
    <submittedName>
        <fullName evidence="3">AAA family ATPase</fullName>
    </submittedName>
</protein>
<dbReference type="Proteomes" id="UP000195305">
    <property type="component" value="Unassembled WGS sequence"/>
</dbReference>
<dbReference type="InterPro" id="IPR049514">
    <property type="entry name" value="Fic-like_C"/>
</dbReference>
<comment type="caution">
    <text evidence="3">The sequence shown here is derived from an EMBL/GenBank/DDBJ whole genome shotgun (WGS) entry which is preliminary data.</text>
</comment>
<reference evidence="3 4" key="1">
    <citation type="journal article" date="2018" name="BMC Genomics">
        <title>Whole genome sequencing and function prediction of 133 gut anaerobes isolated from chicken caecum in pure cultures.</title>
        <authorList>
            <person name="Medvecky M."/>
            <person name="Cejkova D."/>
            <person name="Polansky O."/>
            <person name="Karasova D."/>
            <person name="Kubasova T."/>
            <person name="Cizek A."/>
            <person name="Rychlik I."/>
        </authorList>
    </citation>
    <scope>NUCLEOTIDE SEQUENCE [LARGE SCALE GENOMIC DNA]</scope>
    <source>
        <strain evidence="3 4">An13</strain>
    </source>
</reference>
<evidence type="ECO:0000259" key="2">
    <source>
        <dbReference type="Pfam" id="PF21247"/>
    </source>
</evidence>
<dbReference type="Pfam" id="PF04326">
    <property type="entry name" value="SLFN_AlbA_2"/>
    <property type="match status" value="1"/>
</dbReference>
<dbReference type="Gene3D" id="3.30.950.30">
    <property type="entry name" value="Schlafen, AAA domain"/>
    <property type="match status" value="1"/>
</dbReference>
<proteinExistence type="predicted"/>
<feature type="domain" description="Schlafen AlbA-2" evidence="1">
    <location>
        <begin position="19"/>
        <end position="139"/>
    </location>
</feature>
<sequence>MLSEELIELTSSITQLKSETQTVEVKAAHGGCPKRLYDTLSSFSNQDGGGIILFGLDETKGFEAVGVYDVHDLQKKVTEQCNQMVPPARAVFTVAKYHGLDICSAEIPSVDITERPCYYAGAGKVKGSYVRVGDADLPMTDYEIYSYEAFKKHVHDDERPIERATFDLLRKEELEKYILTMKINKPGFSKLSDEQVYEMLSISRNGIPTLAAVMNFGIYPQGYLPQMAIIAVVVPGENLGDLSNQGARFLDNKRIEGTLIEMLDGAIAFCQRNMKVETIINPQTGNREDVTEYPINAIREIILNALIHRDYSQYTEGTPIQIYFYSNRLEIHSPGGLYGRMTVEDLGHSRPDLRNPVLATMSESLLNTENRYSGIPTIYREMRKMNLPDPVFQNLRNEFVVTLYNQRKEEQHIDEKDDYDQLLEFCQIPRSRQEIMGFLNIKTTSYVTNKYIVPLIKEGRLEMTIPEKPRSRYQKYYTLKE</sequence>
<evidence type="ECO:0000313" key="4">
    <source>
        <dbReference type="Proteomes" id="UP000195305"/>
    </source>
</evidence>
<gene>
    <name evidence="3" type="ORF">B5E75_12500</name>
</gene>
<dbReference type="EMBL" id="NFLJ01000045">
    <property type="protein sequence ID" value="OUQ32193.1"/>
    <property type="molecule type" value="Genomic_DNA"/>
</dbReference>
<dbReference type="PANTHER" id="PTHR30595:SF6">
    <property type="entry name" value="SCHLAFEN ALBA-2 DOMAIN-CONTAINING PROTEIN"/>
    <property type="match status" value="1"/>
</dbReference>
<evidence type="ECO:0000259" key="1">
    <source>
        <dbReference type="Pfam" id="PF04326"/>
    </source>
</evidence>